<evidence type="ECO:0000256" key="1">
    <source>
        <dbReference type="SAM" id="Phobius"/>
    </source>
</evidence>
<proteinExistence type="predicted"/>
<gene>
    <name evidence="2" type="ORF">SAMN05216499_101493</name>
</gene>
<organism evidence="2 3">
    <name type="scientific">Actinacidiphila paucisporea</name>
    <dbReference type="NCBI Taxonomy" id="310782"/>
    <lineage>
        <taxon>Bacteria</taxon>
        <taxon>Bacillati</taxon>
        <taxon>Actinomycetota</taxon>
        <taxon>Actinomycetes</taxon>
        <taxon>Kitasatosporales</taxon>
        <taxon>Streptomycetaceae</taxon>
        <taxon>Actinacidiphila</taxon>
    </lineage>
</organism>
<dbReference type="EMBL" id="FRBI01000001">
    <property type="protein sequence ID" value="SHK73037.1"/>
    <property type="molecule type" value="Genomic_DNA"/>
</dbReference>
<keyword evidence="1" id="KW-0812">Transmembrane</keyword>
<evidence type="ECO:0000313" key="3">
    <source>
        <dbReference type="Proteomes" id="UP000184111"/>
    </source>
</evidence>
<keyword evidence="1" id="KW-1133">Transmembrane helix</keyword>
<keyword evidence="3" id="KW-1185">Reference proteome</keyword>
<sequence length="67" mass="6653">MPDGTDTGTGTEGFEEIAHEKVSLLRQPTAVWATAGAAVVAFMGIGLAGAAPHHSGSAPSVPVRTPA</sequence>
<evidence type="ECO:0000313" key="2">
    <source>
        <dbReference type="EMBL" id="SHK73037.1"/>
    </source>
</evidence>
<accession>A0A1M6UUY1</accession>
<feature type="transmembrane region" description="Helical" evidence="1">
    <location>
        <begin position="30"/>
        <end position="50"/>
    </location>
</feature>
<keyword evidence="1" id="KW-0472">Membrane</keyword>
<dbReference type="AlphaFoldDB" id="A0A1M6UUY1"/>
<name>A0A1M6UUY1_9ACTN</name>
<dbReference type="STRING" id="310782.SAMN05216499_101493"/>
<protein>
    <submittedName>
        <fullName evidence="2">Uncharacterized protein</fullName>
    </submittedName>
</protein>
<dbReference type="Proteomes" id="UP000184111">
    <property type="component" value="Unassembled WGS sequence"/>
</dbReference>
<reference evidence="2 3" key="1">
    <citation type="submission" date="2016-11" db="EMBL/GenBank/DDBJ databases">
        <authorList>
            <person name="Jaros S."/>
            <person name="Januszkiewicz K."/>
            <person name="Wedrychowicz H."/>
        </authorList>
    </citation>
    <scope>NUCLEOTIDE SEQUENCE [LARGE SCALE GENOMIC DNA]</scope>
    <source>
        <strain evidence="2 3">CGMCC 4.2025</strain>
    </source>
</reference>